<dbReference type="InterPro" id="IPR016186">
    <property type="entry name" value="C-type_lectin-like/link_sf"/>
</dbReference>
<dbReference type="Gene3D" id="3.10.100.10">
    <property type="entry name" value="Mannose-Binding Protein A, subunit A"/>
    <property type="match status" value="1"/>
</dbReference>
<name>T1D562_9DIPT</name>
<keyword evidence="3" id="KW-0430">Lectin</keyword>
<evidence type="ECO:0000256" key="1">
    <source>
        <dbReference type="SAM" id="SignalP"/>
    </source>
</evidence>
<dbReference type="Pfam" id="PF00059">
    <property type="entry name" value="Lectin_C"/>
    <property type="match status" value="1"/>
</dbReference>
<sequence length="155" mass="16843">MNRTIPILAALLPFASKAEVCFIPDITANWFEAQEICQSWGANLVTIPNNSANNAVVECILASSTGGNNVMTNYWIGANDLARPGTLKWVSNGKIATFIPWGPGEPNNAGGSEHCVNIQPYPKDGGGHVWLWNDDGCYKKFKFICEQAVTCVQEP</sequence>
<dbReference type="InterPro" id="IPR050111">
    <property type="entry name" value="C-type_lectin/snaclec_domain"/>
</dbReference>
<dbReference type="CDD" id="cd00037">
    <property type="entry name" value="CLECT"/>
    <property type="match status" value="1"/>
</dbReference>
<dbReference type="InterPro" id="IPR001304">
    <property type="entry name" value="C-type_lectin-like"/>
</dbReference>
<feature type="chain" id="PRO_5004574213" evidence="1">
    <location>
        <begin position="19"/>
        <end position="155"/>
    </location>
</feature>
<protein>
    <submittedName>
        <fullName evidence="3">Putative c-type lectin</fullName>
    </submittedName>
</protein>
<accession>T1D562</accession>
<feature type="signal peptide" evidence="1">
    <location>
        <begin position="1"/>
        <end position="18"/>
    </location>
</feature>
<dbReference type="AlphaFoldDB" id="T1D562"/>
<dbReference type="EMBL" id="GALA01000668">
    <property type="protein sequence ID" value="JAA94184.1"/>
    <property type="molecule type" value="mRNA"/>
</dbReference>
<dbReference type="GO" id="GO:0030246">
    <property type="term" value="F:carbohydrate binding"/>
    <property type="evidence" value="ECO:0007669"/>
    <property type="project" value="UniProtKB-KW"/>
</dbReference>
<dbReference type="SUPFAM" id="SSF56436">
    <property type="entry name" value="C-type lectin-like"/>
    <property type="match status" value="1"/>
</dbReference>
<evidence type="ECO:0000313" key="3">
    <source>
        <dbReference type="EMBL" id="JAA94184.1"/>
    </source>
</evidence>
<feature type="domain" description="C-type lectin" evidence="2">
    <location>
        <begin position="29"/>
        <end position="146"/>
    </location>
</feature>
<proteinExistence type="evidence at transcript level"/>
<reference evidence="3" key="1">
    <citation type="journal article" date="2013" name="BMC Genomics">
        <title>A deep insight into the sialotranscriptome of the mosquito, Psorophora albipes.</title>
        <authorList>
            <person name="Chagas A.C."/>
            <person name="Calvo E."/>
            <person name="Rios-Velasquez C.M."/>
            <person name="Pessoa F.A."/>
            <person name="Medeiros J.F."/>
            <person name="Ribeiro J.M."/>
        </authorList>
    </citation>
    <scope>NUCLEOTIDE SEQUENCE</scope>
</reference>
<dbReference type="PANTHER" id="PTHR22803">
    <property type="entry name" value="MANNOSE, PHOSPHOLIPASE, LECTIN RECEPTOR RELATED"/>
    <property type="match status" value="1"/>
</dbReference>
<dbReference type="InterPro" id="IPR016187">
    <property type="entry name" value="CTDL_fold"/>
</dbReference>
<keyword evidence="1" id="KW-0732">Signal</keyword>
<dbReference type="SMART" id="SM00034">
    <property type="entry name" value="CLECT"/>
    <property type="match status" value="1"/>
</dbReference>
<evidence type="ECO:0000259" key="2">
    <source>
        <dbReference type="PROSITE" id="PS50041"/>
    </source>
</evidence>
<dbReference type="PROSITE" id="PS50041">
    <property type="entry name" value="C_TYPE_LECTIN_2"/>
    <property type="match status" value="1"/>
</dbReference>
<organism evidence="3">
    <name type="scientific">Psorophora albipes</name>
    <dbReference type="NCBI Taxonomy" id="869069"/>
    <lineage>
        <taxon>Eukaryota</taxon>
        <taxon>Metazoa</taxon>
        <taxon>Ecdysozoa</taxon>
        <taxon>Arthropoda</taxon>
        <taxon>Hexapoda</taxon>
        <taxon>Insecta</taxon>
        <taxon>Pterygota</taxon>
        <taxon>Neoptera</taxon>
        <taxon>Endopterygota</taxon>
        <taxon>Diptera</taxon>
        <taxon>Nematocera</taxon>
        <taxon>Culicoidea</taxon>
        <taxon>Culicidae</taxon>
        <taxon>Culicinae</taxon>
        <taxon>Aedini</taxon>
        <taxon>Psorophora</taxon>
    </lineage>
</organism>